<feature type="compositionally biased region" description="Basic and acidic residues" evidence="8">
    <location>
        <begin position="16"/>
        <end position="30"/>
    </location>
</feature>
<gene>
    <name evidence="11" type="ORF">P4O66_005423</name>
</gene>
<feature type="compositionally biased region" description="Basic residues" evidence="8">
    <location>
        <begin position="94"/>
        <end position="103"/>
    </location>
</feature>
<feature type="transmembrane region" description="Helical" evidence="9">
    <location>
        <begin position="127"/>
        <end position="143"/>
    </location>
</feature>
<dbReference type="InterPro" id="IPR010448">
    <property type="entry name" value="Torsin"/>
</dbReference>
<protein>
    <recommendedName>
        <fullName evidence="10">Torsin-1A C-terminal domain-containing protein</fullName>
    </recommendedName>
</protein>
<reference evidence="11" key="1">
    <citation type="submission" date="2023-03" db="EMBL/GenBank/DDBJ databases">
        <title>Electrophorus voltai genome.</title>
        <authorList>
            <person name="Bian C."/>
        </authorList>
    </citation>
    <scope>NUCLEOTIDE SEQUENCE</scope>
    <source>
        <strain evidence="11">CB-2022</strain>
        <tissue evidence="11">Muscle</tissue>
    </source>
</reference>
<evidence type="ECO:0000313" key="12">
    <source>
        <dbReference type="Proteomes" id="UP001239994"/>
    </source>
</evidence>
<accession>A0AAD9E4I7</accession>
<evidence type="ECO:0000256" key="1">
    <source>
        <dbReference type="ARBA" id="ARBA00004167"/>
    </source>
</evidence>
<dbReference type="Gene3D" id="3.40.50.300">
    <property type="entry name" value="P-loop containing nucleotide triphosphate hydrolases"/>
    <property type="match status" value="1"/>
</dbReference>
<evidence type="ECO:0000256" key="4">
    <source>
        <dbReference type="ARBA" id="ARBA00022741"/>
    </source>
</evidence>
<feature type="region of interest" description="Disordered" evidence="8">
    <location>
        <begin position="59"/>
        <end position="117"/>
    </location>
</feature>
<evidence type="ECO:0000256" key="6">
    <source>
        <dbReference type="ARBA" id="ARBA00022989"/>
    </source>
</evidence>
<feature type="compositionally biased region" description="Low complexity" evidence="8">
    <location>
        <begin position="71"/>
        <end position="87"/>
    </location>
</feature>
<dbReference type="GO" id="GO:0016887">
    <property type="term" value="F:ATP hydrolysis activity"/>
    <property type="evidence" value="ECO:0007669"/>
    <property type="project" value="InterPro"/>
</dbReference>
<comment type="similarity">
    <text evidence="2">Belongs to the ClpA/ClpB family. Torsin subfamily.</text>
</comment>
<dbReference type="Pfam" id="PF21376">
    <property type="entry name" value="TOR1A_C"/>
    <property type="match status" value="1"/>
</dbReference>
<dbReference type="InterPro" id="IPR049337">
    <property type="entry name" value="TOR1A_C"/>
</dbReference>
<evidence type="ECO:0000256" key="2">
    <source>
        <dbReference type="ARBA" id="ARBA00006235"/>
    </source>
</evidence>
<dbReference type="GO" id="GO:0016020">
    <property type="term" value="C:membrane"/>
    <property type="evidence" value="ECO:0007669"/>
    <property type="project" value="UniProtKB-SubCell"/>
</dbReference>
<dbReference type="SUPFAM" id="SSF52540">
    <property type="entry name" value="P-loop containing nucleoside triphosphate hydrolases"/>
    <property type="match status" value="1"/>
</dbReference>
<sequence>MDRTDDELDTCMSNKGGEKGGDKGGDRGKGGESAGVRGTPGLSLQLKAVMRIRSKYLRRGRSEQCPAPHALLRGRLPGPSSLGGSTSARPESPHRRRGRRRTKGVLFPSDGRKYLPKNKEQSRAKPFLFLFIIIVFMQVYNAIENLDDHMEKYDLEGLERTLHREVFGQQEALHSLMYHLRDYLSTYAHQRPLVLSLHGAHGVGKSHLGRLLVRHFRSVVGAELVVQYFSLHHCPLQDSPEFCASELAGRVKEVAAQAEEAELIPLILLDEVELLRPALLDGLRELLQLQRNELLNIVYIFLSTLGDGEVTSHVLQNGTVAGAARLLRNMLPRLHSLWAEPGVELIPLSLLERGHVVQCFLEEMTDEGFYPDPGYVERLAGELAYHRAGGKQYAKTGCKQVVAKVNLL</sequence>
<dbReference type="PANTHER" id="PTHR10760">
    <property type="entry name" value="TORSIN"/>
    <property type="match status" value="1"/>
</dbReference>
<comment type="caution">
    <text evidence="11">The sequence shown here is derived from an EMBL/GenBank/DDBJ whole genome shotgun (WGS) entry which is preliminary data.</text>
</comment>
<comment type="subcellular location">
    <subcellularLocation>
        <location evidence="1">Membrane</location>
        <topology evidence="1">Single-pass membrane protein</topology>
    </subcellularLocation>
</comment>
<dbReference type="EMBL" id="JAROKS010000001">
    <property type="protein sequence ID" value="KAK1806940.1"/>
    <property type="molecule type" value="Genomic_DNA"/>
</dbReference>
<keyword evidence="4" id="KW-0547">Nucleotide-binding</keyword>
<proteinExistence type="inferred from homology"/>
<evidence type="ECO:0000256" key="5">
    <source>
        <dbReference type="ARBA" id="ARBA00022840"/>
    </source>
</evidence>
<dbReference type="AlphaFoldDB" id="A0AAD9E4I7"/>
<name>A0AAD9E4I7_9TELE</name>
<keyword evidence="6 9" id="KW-1133">Transmembrane helix</keyword>
<keyword evidence="5" id="KW-0067">ATP-binding</keyword>
<feature type="domain" description="Torsin-1A C-terminal" evidence="10">
    <location>
        <begin position="351"/>
        <end position="405"/>
    </location>
</feature>
<dbReference type="GO" id="GO:0005635">
    <property type="term" value="C:nuclear envelope"/>
    <property type="evidence" value="ECO:0007669"/>
    <property type="project" value="TreeGrafter"/>
</dbReference>
<dbReference type="GO" id="GO:0005788">
    <property type="term" value="C:endoplasmic reticulum lumen"/>
    <property type="evidence" value="ECO:0007669"/>
    <property type="project" value="TreeGrafter"/>
</dbReference>
<keyword evidence="7 9" id="KW-0472">Membrane</keyword>
<dbReference type="GO" id="GO:0005524">
    <property type="term" value="F:ATP binding"/>
    <property type="evidence" value="ECO:0007669"/>
    <property type="project" value="UniProtKB-KW"/>
</dbReference>
<dbReference type="Pfam" id="PF06309">
    <property type="entry name" value="Torsin"/>
    <property type="match status" value="1"/>
</dbReference>
<evidence type="ECO:0000313" key="11">
    <source>
        <dbReference type="EMBL" id="KAK1806940.1"/>
    </source>
</evidence>
<evidence type="ECO:0000256" key="3">
    <source>
        <dbReference type="ARBA" id="ARBA00022692"/>
    </source>
</evidence>
<evidence type="ECO:0000259" key="10">
    <source>
        <dbReference type="Pfam" id="PF21376"/>
    </source>
</evidence>
<keyword evidence="3 9" id="KW-0812">Transmembrane</keyword>
<dbReference type="PANTHER" id="PTHR10760:SF1">
    <property type="entry name" value="TORSIN-4A"/>
    <property type="match status" value="1"/>
</dbReference>
<evidence type="ECO:0000256" key="9">
    <source>
        <dbReference type="SAM" id="Phobius"/>
    </source>
</evidence>
<evidence type="ECO:0000256" key="7">
    <source>
        <dbReference type="ARBA" id="ARBA00023136"/>
    </source>
</evidence>
<evidence type="ECO:0000256" key="8">
    <source>
        <dbReference type="SAM" id="MobiDB-lite"/>
    </source>
</evidence>
<organism evidence="11 12">
    <name type="scientific">Electrophorus voltai</name>
    <dbReference type="NCBI Taxonomy" id="2609070"/>
    <lineage>
        <taxon>Eukaryota</taxon>
        <taxon>Metazoa</taxon>
        <taxon>Chordata</taxon>
        <taxon>Craniata</taxon>
        <taxon>Vertebrata</taxon>
        <taxon>Euteleostomi</taxon>
        <taxon>Actinopterygii</taxon>
        <taxon>Neopterygii</taxon>
        <taxon>Teleostei</taxon>
        <taxon>Ostariophysi</taxon>
        <taxon>Gymnotiformes</taxon>
        <taxon>Gymnotoidei</taxon>
        <taxon>Gymnotidae</taxon>
        <taxon>Electrophorus</taxon>
    </lineage>
</organism>
<keyword evidence="12" id="KW-1185">Reference proteome</keyword>
<dbReference type="InterPro" id="IPR027417">
    <property type="entry name" value="P-loop_NTPase"/>
</dbReference>
<dbReference type="Proteomes" id="UP001239994">
    <property type="component" value="Unassembled WGS sequence"/>
</dbReference>
<feature type="region of interest" description="Disordered" evidence="8">
    <location>
        <begin position="1"/>
        <end position="40"/>
    </location>
</feature>